<evidence type="ECO:0000259" key="3">
    <source>
        <dbReference type="PROSITE" id="PS50113"/>
    </source>
</evidence>
<dbReference type="SMART" id="SM00091">
    <property type="entry name" value="PAS"/>
    <property type="match status" value="2"/>
</dbReference>
<evidence type="ECO:0000259" key="5">
    <source>
        <dbReference type="PROSITE" id="PS50887"/>
    </source>
</evidence>
<feature type="coiled-coil region" evidence="1">
    <location>
        <begin position="123"/>
        <end position="185"/>
    </location>
</feature>
<feature type="domain" description="GGDEF" evidence="5">
    <location>
        <begin position="366"/>
        <end position="499"/>
    </location>
</feature>
<dbReference type="CDD" id="cd01948">
    <property type="entry name" value="EAL"/>
    <property type="match status" value="1"/>
</dbReference>
<dbReference type="NCBIfam" id="TIGR00229">
    <property type="entry name" value="sensory_box"/>
    <property type="match status" value="2"/>
</dbReference>
<dbReference type="SUPFAM" id="SSF141868">
    <property type="entry name" value="EAL domain-like"/>
    <property type="match status" value="1"/>
</dbReference>
<dbReference type="InterPro" id="IPR001633">
    <property type="entry name" value="EAL_dom"/>
</dbReference>
<dbReference type="PROSITE" id="PS50883">
    <property type="entry name" value="EAL"/>
    <property type="match status" value="1"/>
</dbReference>
<accession>A0A9W5YGC5</accession>
<organism evidence="6 7">
    <name type="scientific">Vallitalea longa</name>
    <dbReference type="NCBI Taxonomy" id="2936439"/>
    <lineage>
        <taxon>Bacteria</taxon>
        <taxon>Bacillati</taxon>
        <taxon>Bacillota</taxon>
        <taxon>Clostridia</taxon>
        <taxon>Lachnospirales</taxon>
        <taxon>Vallitaleaceae</taxon>
        <taxon>Vallitalea</taxon>
    </lineage>
</organism>
<proteinExistence type="predicted"/>
<dbReference type="SUPFAM" id="SSF55785">
    <property type="entry name" value="PYP-like sensor domain (PAS domain)"/>
    <property type="match status" value="2"/>
</dbReference>
<evidence type="ECO:0000259" key="2">
    <source>
        <dbReference type="PROSITE" id="PS50112"/>
    </source>
</evidence>
<feature type="domain" description="PAC" evidence="3">
    <location>
        <begin position="285"/>
        <end position="337"/>
    </location>
</feature>
<evidence type="ECO:0000259" key="4">
    <source>
        <dbReference type="PROSITE" id="PS50883"/>
    </source>
</evidence>
<dbReference type="PANTHER" id="PTHR44757">
    <property type="entry name" value="DIGUANYLATE CYCLASE DGCP"/>
    <property type="match status" value="1"/>
</dbReference>
<dbReference type="PROSITE" id="PS50113">
    <property type="entry name" value="PAC"/>
    <property type="match status" value="1"/>
</dbReference>
<dbReference type="InterPro" id="IPR035919">
    <property type="entry name" value="EAL_sf"/>
</dbReference>
<reference evidence="6" key="1">
    <citation type="submission" date="2022-06" db="EMBL/GenBank/DDBJ databases">
        <title>Vallitalea longa sp. nov., an anaerobic bacterium isolated from marine sediment.</title>
        <authorList>
            <person name="Hirano S."/>
            <person name="Terahara T."/>
            <person name="Mori K."/>
            <person name="Hamada M."/>
            <person name="Matsumoto R."/>
            <person name="Kobayashi T."/>
        </authorList>
    </citation>
    <scope>NUCLEOTIDE SEQUENCE</scope>
    <source>
        <strain evidence="6">SH18-1</strain>
    </source>
</reference>
<dbReference type="PROSITE" id="PS50887">
    <property type="entry name" value="GGDEF"/>
    <property type="match status" value="1"/>
</dbReference>
<protein>
    <submittedName>
        <fullName evidence="6">Uncharacterized protein</fullName>
    </submittedName>
</protein>
<name>A0A9W5YGC5_9FIRM</name>
<dbReference type="Gene3D" id="3.30.450.20">
    <property type="entry name" value="PAS domain"/>
    <property type="match status" value="2"/>
</dbReference>
<keyword evidence="1" id="KW-0175">Coiled coil</keyword>
<feature type="domain" description="EAL" evidence="4">
    <location>
        <begin position="508"/>
        <end position="762"/>
    </location>
</feature>
<dbReference type="RefSeq" id="WP_281818463.1">
    <property type="nucleotide sequence ID" value="NZ_BRLB01000017.1"/>
</dbReference>
<dbReference type="InterPro" id="IPR000160">
    <property type="entry name" value="GGDEF_dom"/>
</dbReference>
<dbReference type="InterPro" id="IPR013655">
    <property type="entry name" value="PAS_fold_3"/>
</dbReference>
<keyword evidence="7" id="KW-1185">Reference proteome</keyword>
<dbReference type="CDD" id="cd00130">
    <property type="entry name" value="PAS"/>
    <property type="match status" value="2"/>
</dbReference>
<dbReference type="Pfam" id="PF08447">
    <property type="entry name" value="PAS_3"/>
    <property type="match status" value="1"/>
</dbReference>
<comment type="caution">
    <text evidence="6">The sequence shown here is derived from an EMBL/GenBank/DDBJ whole genome shotgun (WGS) entry which is preliminary data.</text>
</comment>
<dbReference type="Proteomes" id="UP001144256">
    <property type="component" value="Unassembled WGS sequence"/>
</dbReference>
<evidence type="ECO:0000256" key="1">
    <source>
        <dbReference type="SAM" id="Coils"/>
    </source>
</evidence>
<dbReference type="AlphaFoldDB" id="A0A9W5YGC5"/>
<dbReference type="Pfam" id="PF00990">
    <property type="entry name" value="GGDEF"/>
    <property type="match status" value="1"/>
</dbReference>
<evidence type="ECO:0000313" key="7">
    <source>
        <dbReference type="Proteomes" id="UP001144256"/>
    </source>
</evidence>
<feature type="domain" description="PAS" evidence="2">
    <location>
        <begin position="24"/>
        <end position="64"/>
    </location>
</feature>
<dbReference type="InterPro" id="IPR029787">
    <property type="entry name" value="Nucleotide_cyclase"/>
</dbReference>
<sequence>MEISDNFYYALINNMFSGYAYHKIITDSNGNPIDYEFIDINDAYCKLLGYKREDIIGKRITEIIPDITQESFDWIYFFSNIALGGSNNSTIQYFKKYNKWFQVNAFSNKYGYFVEIFTDITETKEKELLLKQKNEELMELYEEIASSEEELRQHNEELTKVYEEIAASEEELKQQNEHISGLYEEIVASEENLNEQNLLLQKSNNIIKEKEQIYRLISEASNDGIWYWNMKDGKRNIAYDWYSDLGIPLDLFCDINSWYSIIHPDDVNIAKKSFDNCIKGLTKNYECTYRIRTINGNYKWFISRGKTLTDVNGKPYLMAGAHIDITNRKIREDKIKYLAYYDTLTGLPNRAYLMEKVSEYIDCSNNNIALIVMDIDDFKSVNDSVGFSVGDMILKQVGHRLKKAIVDQDFIARLSGDEFAIILNGFDNNEEIIKRANLVKNCFDEPFIVDKIIHQLSISLGIAVSPYDGIDSKELIKNADTAMYKVKNMSKNSISFFTQEMKEEFLTRINVEKQLKTALLNKEFKLYYQPQFDMKTGKIRGFEALLRWINKDLGLVSPMIFIPIAEEIGIINDIGEWVLKEACRQYKEWNINNSFRGIISVNISPIQLKTNNFYNTVSDVLEETGIESGCLELEITENLFIDALEPAKILLNKLIELGVRISLDDFGTGYSSLSYLKSLPIDTLKIDKSFIKNTTYTGVEREITRSVIELVRKIGLETIAEGVENDKQLNFLYKSFCDNIQGFLTGKPMPPEQVVKIIEQGKVDLSKYIDD</sequence>
<dbReference type="CDD" id="cd01949">
    <property type="entry name" value="GGDEF"/>
    <property type="match status" value="1"/>
</dbReference>
<evidence type="ECO:0000313" key="6">
    <source>
        <dbReference type="EMBL" id="GKX31419.1"/>
    </source>
</evidence>
<dbReference type="Gene3D" id="3.20.20.450">
    <property type="entry name" value="EAL domain"/>
    <property type="match status" value="1"/>
</dbReference>
<dbReference type="SMART" id="SM00267">
    <property type="entry name" value="GGDEF"/>
    <property type="match status" value="1"/>
</dbReference>
<dbReference type="Gene3D" id="3.30.70.270">
    <property type="match status" value="1"/>
</dbReference>
<dbReference type="EMBL" id="BRLB01000017">
    <property type="protein sequence ID" value="GKX31419.1"/>
    <property type="molecule type" value="Genomic_DNA"/>
</dbReference>
<dbReference type="InterPro" id="IPR000700">
    <property type="entry name" value="PAS-assoc_C"/>
</dbReference>
<dbReference type="SMART" id="SM00052">
    <property type="entry name" value="EAL"/>
    <property type="match status" value="1"/>
</dbReference>
<gene>
    <name evidence="6" type="ORF">SH1V18_38990</name>
</gene>
<dbReference type="Pfam" id="PF13426">
    <property type="entry name" value="PAS_9"/>
    <property type="match status" value="1"/>
</dbReference>
<dbReference type="PANTHER" id="PTHR44757:SF2">
    <property type="entry name" value="BIOFILM ARCHITECTURE MAINTENANCE PROTEIN MBAA"/>
    <property type="match status" value="1"/>
</dbReference>
<dbReference type="Pfam" id="PF00563">
    <property type="entry name" value="EAL"/>
    <property type="match status" value="1"/>
</dbReference>
<dbReference type="InterPro" id="IPR000014">
    <property type="entry name" value="PAS"/>
</dbReference>
<dbReference type="PROSITE" id="PS50112">
    <property type="entry name" value="PAS"/>
    <property type="match status" value="1"/>
</dbReference>
<dbReference type="InterPro" id="IPR052155">
    <property type="entry name" value="Biofilm_reg_signaling"/>
</dbReference>
<dbReference type="InterPro" id="IPR035965">
    <property type="entry name" value="PAS-like_dom_sf"/>
</dbReference>
<dbReference type="SUPFAM" id="SSF55073">
    <property type="entry name" value="Nucleotide cyclase"/>
    <property type="match status" value="1"/>
</dbReference>
<dbReference type="NCBIfam" id="TIGR00254">
    <property type="entry name" value="GGDEF"/>
    <property type="match status" value="1"/>
</dbReference>
<dbReference type="InterPro" id="IPR043128">
    <property type="entry name" value="Rev_trsase/Diguanyl_cyclase"/>
</dbReference>